<dbReference type="Proteomes" id="UP000830401">
    <property type="component" value="Plasmid unnamed2"/>
</dbReference>
<reference evidence="1" key="1">
    <citation type="submission" date="2022-04" db="EMBL/GenBank/DDBJ databases">
        <title>Hymenobacter sp. isolated from the air.</title>
        <authorList>
            <person name="Won M."/>
            <person name="Lee C.-M."/>
            <person name="Woen H.-Y."/>
            <person name="Kwon S.-W."/>
        </authorList>
    </citation>
    <scope>NUCLEOTIDE SEQUENCE</scope>
    <source>
        <strain evidence="1">5420S-77</strain>
        <plasmid evidence="1">unnamed2</plasmid>
    </source>
</reference>
<gene>
    <name evidence="1" type="ORF">MUN86_24740</name>
</gene>
<protein>
    <submittedName>
        <fullName evidence="1">Uncharacterized protein</fullName>
    </submittedName>
</protein>
<geneLocation type="plasmid" evidence="1 2">
    <name>unnamed2</name>
</geneLocation>
<keyword evidence="2" id="KW-1185">Reference proteome</keyword>
<evidence type="ECO:0000313" key="2">
    <source>
        <dbReference type="Proteomes" id="UP000830401"/>
    </source>
</evidence>
<organism evidence="1 2">
    <name type="scientific">Hymenobacter volaticus</name>
    <dbReference type="NCBI Taxonomy" id="2932254"/>
    <lineage>
        <taxon>Bacteria</taxon>
        <taxon>Pseudomonadati</taxon>
        <taxon>Bacteroidota</taxon>
        <taxon>Cytophagia</taxon>
        <taxon>Cytophagales</taxon>
        <taxon>Hymenobacteraceae</taxon>
        <taxon>Hymenobacter</taxon>
    </lineage>
</organism>
<proteinExistence type="predicted"/>
<evidence type="ECO:0000313" key="1">
    <source>
        <dbReference type="EMBL" id="UOQ68916.1"/>
    </source>
</evidence>
<sequence length="111" mass="12350">MSMALSYKLRHTWRCLQLLPRSSASPAVQQELNSLLAATVTVLFQSYPDQLTAAQHQLLRHLLVVEHQYTIMPERALAEPSCWEAVRDTLLASVAATFPAPLVFPRPTAAP</sequence>
<dbReference type="EMBL" id="CP095063">
    <property type="protein sequence ID" value="UOQ68916.1"/>
    <property type="molecule type" value="Genomic_DNA"/>
</dbReference>
<accession>A0ABY4GDD8</accession>
<dbReference type="RefSeq" id="WP_245126579.1">
    <property type="nucleotide sequence ID" value="NZ_CP095063.1"/>
</dbReference>
<keyword evidence="1" id="KW-0614">Plasmid</keyword>
<name>A0ABY4GDD8_9BACT</name>